<gene>
    <name evidence="2" type="ORF">TREES_T100021482</name>
</gene>
<organism evidence="2 3">
    <name type="scientific">Tupaia chinensis</name>
    <name type="common">Chinese tree shrew</name>
    <name type="synonym">Tupaia belangeri chinensis</name>
    <dbReference type="NCBI Taxonomy" id="246437"/>
    <lineage>
        <taxon>Eukaryota</taxon>
        <taxon>Metazoa</taxon>
        <taxon>Chordata</taxon>
        <taxon>Craniata</taxon>
        <taxon>Vertebrata</taxon>
        <taxon>Euteleostomi</taxon>
        <taxon>Mammalia</taxon>
        <taxon>Eutheria</taxon>
        <taxon>Euarchontoglires</taxon>
        <taxon>Scandentia</taxon>
        <taxon>Tupaiidae</taxon>
        <taxon>Tupaia</taxon>
    </lineage>
</organism>
<evidence type="ECO:0000313" key="3">
    <source>
        <dbReference type="Proteomes" id="UP000011518"/>
    </source>
</evidence>
<name>L9KMF0_TUPCH</name>
<evidence type="ECO:0000256" key="1">
    <source>
        <dbReference type="SAM" id="MobiDB-lite"/>
    </source>
</evidence>
<reference evidence="3" key="1">
    <citation type="submission" date="2012-07" db="EMBL/GenBank/DDBJ databases">
        <title>Genome of the Chinese tree shrew, a rising model animal genetically related to primates.</title>
        <authorList>
            <person name="Zhang G."/>
            <person name="Fan Y."/>
            <person name="Yao Y."/>
            <person name="Huang Z."/>
        </authorList>
    </citation>
    <scope>NUCLEOTIDE SEQUENCE [LARGE SCALE GENOMIC DNA]</scope>
</reference>
<sequence>MPVIGCPPKFCSRGPGYHVLLNLSIYCCQTRTDSVHACDRLPTKVLLQRAWVSRVTQPQHLLLPDENSVDTTSSAYSREHGNSSMRPIDCPRVDMGNHVFEGGHTHSARKGH</sequence>
<keyword evidence="3" id="KW-1185">Reference proteome</keyword>
<dbReference type="EMBL" id="KB320826">
    <property type="protein sequence ID" value="ELW62322.1"/>
    <property type="molecule type" value="Genomic_DNA"/>
</dbReference>
<feature type="region of interest" description="Disordered" evidence="1">
    <location>
        <begin position="62"/>
        <end position="93"/>
    </location>
</feature>
<reference evidence="3" key="2">
    <citation type="journal article" date="2013" name="Nat. Commun.">
        <title>Genome of the Chinese tree shrew.</title>
        <authorList>
            <person name="Fan Y."/>
            <person name="Huang Z.Y."/>
            <person name="Cao C.C."/>
            <person name="Chen C.S."/>
            <person name="Chen Y.X."/>
            <person name="Fan D.D."/>
            <person name="He J."/>
            <person name="Hou H.L."/>
            <person name="Hu L."/>
            <person name="Hu X.T."/>
            <person name="Jiang X.T."/>
            <person name="Lai R."/>
            <person name="Lang Y.S."/>
            <person name="Liang B."/>
            <person name="Liao S.G."/>
            <person name="Mu D."/>
            <person name="Ma Y.Y."/>
            <person name="Niu Y.Y."/>
            <person name="Sun X.Q."/>
            <person name="Xia J.Q."/>
            <person name="Xiao J."/>
            <person name="Xiong Z.Q."/>
            <person name="Xu L."/>
            <person name="Yang L."/>
            <person name="Zhang Y."/>
            <person name="Zhao W."/>
            <person name="Zhao X.D."/>
            <person name="Zheng Y.T."/>
            <person name="Zhou J.M."/>
            <person name="Zhu Y.B."/>
            <person name="Zhang G.J."/>
            <person name="Wang J."/>
            <person name="Yao Y.G."/>
        </authorList>
    </citation>
    <scope>NUCLEOTIDE SEQUENCE [LARGE SCALE GENOMIC DNA]</scope>
</reference>
<dbReference type="AlphaFoldDB" id="L9KMF0"/>
<accession>L9KMF0</accession>
<dbReference type="InParanoid" id="L9KMF0"/>
<evidence type="ECO:0000313" key="2">
    <source>
        <dbReference type="EMBL" id="ELW62322.1"/>
    </source>
</evidence>
<proteinExistence type="predicted"/>
<protein>
    <submittedName>
        <fullName evidence="2">Uncharacterized protein</fullName>
    </submittedName>
</protein>
<dbReference type="Proteomes" id="UP000011518">
    <property type="component" value="Unassembled WGS sequence"/>
</dbReference>